<dbReference type="Proteomes" id="UP001303373">
    <property type="component" value="Chromosome 5"/>
</dbReference>
<name>A0AAQ3RC26_9PEZI</name>
<gene>
    <name evidence="4" type="primary">AIM11</name>
    <name evidence="6" type="ORF">R9X50_00368300</name>
</gene>
<comment type="subcellular location">
    <subcellularLocation>
        <location evidence="4">Membrane</location>
        <topology evidence="4">Multi-pass membrane protein</topology>
    </subcellularLocation>
</comment>
<protein>
    <recommendedName>
        <fullName evidence="4">Altered inheritance of mitochondria protein 11</fullName>
    </recommendedName>
</protein>
<dbReference type="InterPro" id="IPR038814">
    <property type="entry name" value="AIM11"/>
</dbReference>
<dbReference type="PANTHER" id="PTHR39136">
    <property type="entry name" value="ALTERED INHERITANCE OF MITOCHONDRIA PROTEIN 11"/>
    <property type="match status" value="1"/>
</dbReference>
<feature type="transmembrane region" description="Helical" evidence="4">
    <location>
        <begin position="108"/>
        <end position="128"/>
    </location>
</feature>
<evidence type="ECO:0000256" key="4">
    <source>
        <dbReference type="RuleBase" id="RU367098"/>
    </source>
</evidence>
<feature type="region of interest" description="Disordered" evidence="5">
    <location>
        <begin position="70"/>
        <end position="99"/>
    </location>
</feature>
<keyword evidence="1 4" id="KW-0812">Transmembrane</keyword>
<dbReference type="GO" id="GO:0016020">
    <property type="term" value="C:membrane"/>
    <property type="evidence" value="ECO:0007669"/>
    <property type="project" value="UniProtKB-SubCell"/>
</dbReference>
<evidence type="ECO:0000256" key="3">
    <source>
        <dbReference type="ARBA" id="ARBA00023136"/>
    </source>
</evidence>
<dbReference type="PANTHER" id="PTHR39136:SF1">
    <property type="entry name" value="ALTERED INHERITANCE OF MITOCHONDRIA PROTEIN 11"/>
    <property type="match status" value="1"/>
</dbReference>
<evidence type="ECO:0000256" key="5">
    <source>
        <dbReference type="SAM" id="MobiDB-lite"/>
    </source>
</evidence>
<evidence type="ECO:0000313" key="6">
    <source>
        <dbReference type="EMBL" id="WPH00853.1"/>
    </source>
</evidence>
<dbReference type="AlphaFoldDB" id="A0AAQ3RC26"/>
<keyword evidence="3 4" id="KW-0472">Membrane</keyword>
<sequence length="257" mass="27986">MRWVPPASHRLRIRWHISGSSTCIAAEKRLICTAQHEPIETISQNLSLITSDIISNMPSFWEKYLAPGDVRATPQPETTPSDATQDANESQQPEPRIDPAHRARRQNALLFGGMAFTVLSAIVTRRALARKRIAIPSSFTPSNATPPKVDGGMEAVEALGIATLNVFSVAMLASGALMKAYDVADLEDMRDAVRAGVGYDVYGGDSKADKELEAWVADVLSRKDGMGDLKSGIAEKLLELEQRESSKQALAERRKGS</sequence>
<evidence type="ECO:0000256" key="2">
    <source>
        <dbReference type="ARBA" id="ARBA00022989"/>
    </source>
</evidence>
<dbReference type="EMBL" id="CP138584">
    <property type="protein sequence ID" value="WPH00853.1"/>
    <property type="molecule type" value="Genomic_DNA"/>
</dbReference>
<keyword evidence="2 4" id="KW-1133">Transmembrane helix</keyword>
<evidence type="ECO:0000256" key="1">
    <source>
        <dbReference type="ARBA" id="ARBA00022692"/>
    </source>
</evidence>
<reference evidence="6 7" key="1">
    <citation type="submission" date="2023-11" db="EMBL/GenBank/DDBJ databases">
        <title>An acidophilic fungus is an integral part of prey digestion in a carnivorous sundew plant.</title>
        <authorList>
            <person name="Tsai I.J."/>
        </authorList>
    </citation>
    <scope>NUCLEOTIDE SEQUENCE [LARGE SCALE GENOMIC DNA]</scope>
    <source>
        <strain evidence="6">169a</strain>
    </source>
</reference>
<accession>A0AAQ3RC26</accession>
<evidence type="ECO:0000313" key="7">
    <source>
        <dbReference type="Proteomes" id="UP001303373"/>
    </source>
</evidence>
<dbReference type="GO" id="GO:0005739">
    <property type="term" value="C:mitochondrion"/>
    <property type="evidence" value="ECO:0007669"/>
    <property type="project" value="TreeGrafter"/>
</dbReference>
<keyword evidence="7" id="KW-1185">Reference proteome</keyword>
<proteinExistence type="inferred from homology"/>
<organism evidence="6 7">
    <name type="scientific">Acrodontium crateriforme</name>
    <dbReference type="NCBI Taxonomy" id="150365"/>
    <lineage>
        <taxon>Eukaryota</taxon>
        <taxon>Fungi</taxon>
        <taxon>Dikarya</taxon>
        <taxon>Ascomycota</taxon>
        <taxon>Pezizomycotina</taxon>
        <taxon>Dothideomycetes</taxon>
        <taxon>Dothideomycetidae</taxon>
        <taxon>Mycosphaerellales</taxon>
        <taxon>Teratosphaeriaceae</taxon>
        <taxon>Acrodontium</taxon>
    </lineage>
</organism>
<comment type="similarity">
    <text evidence="4">Belongs to the AIM11 family.</text>
</comment>
<feature type="compositionally biased region" description="Polar residues" evidence="5">
    <location>
        <begin position="75"/>
        <end position="93"/>
    </location>
</feature>